<keyword evidence="2" id="KW-0812">Transmembrane</keyword>
<dbReference type="EMBL" id="UAPR01000002">
    <property type="protein sequence ID" value="SPT55229.1"/>
    <property type="molecule type" value="Genomic_DNA"/>
</dbReference>
<evidence type="ECO:0000256" key="2">
    <source>
        <dbReference type="SAM" id="Phobius"/>
    </source>
</evidence>
<sequence>MNPTKHRNPGRAAARAFAAMALAAASFLAPAAAQAADEATTGPDAATDATASDTSAADTGATTAEADASTEEGAPASSADLSACYAMRTAPAGTTATLDRGHADIFDLTSDAAGTLTLRIKEDATGSGVMREPEQTLLAVKGSTLTQIPASVSQATGAPAAAYLLGQAGDNQASVLWPGWDTLGVAAGGYDAARFHVSYTGPADGRIYAFTSSFTEGTKAVTADGSFDLAPEGDDIDQPYAAHKHVNWLFTRAGRYTLTVQASAWTPGNTGAANAVAPARTYTIDVADEASCIAQYAQGPSNDQAQPAPAPGVNPGSVNSTNNQAAQDQSGNAAPGATGGPAAPATNTGATGTTGGANPAPASGPRTTSGTNAGERCVATRITREATEAEAATLASNSAPANTARTTLTVSVGDGASGNATDGHFDLGPAIENGTLVARVKDDRTQPAQWVDPSSLTFALGDAARITAPADLGFVATPGSSVWLIPSTQIAGVPWLGLNSQREEIVSGTTGPVQFTLDAVEGPGRVAVFNAGSLGSGVGEHVFDGPGSAYTLGANTHAHQNWVFTAPGTYTLTITMRVTPNGEALAGSGFGGGGDLTATGATGPNGRPMVSQVVGRTASGKDCDLSLATTGADTIPLTVVSLTWALTGAACVWVGAIGRRRNLRKAL</sequence>
<dbReference type="NCBIfam" id="TIGR03769">
    <property type="entry name" value="P_ac_wall_RPT"/>
    <property type="match status" value="2"/>
</dbReference>
<feature type="compositionally biased region" description="Low complexity" evidence="1">
    <location>
        <begin position="39"/>
        <end position="74"/>
    </location>
</feature>
<dbReference type="InterPro" id="IPR022395">
    <property type="entry name" value="CHP03773_ABC_transptr-like"/>
</dbReference>
<dbReference type="OrthoDB" id="4424311at2"/>
<dbReference type="Proteomes" id="UP000250192">
    <property type="component" value="Unassembled WGS sequence"/>
</dbReference>
<keyword evidence="5" id="KW-1185">Reference proteome</keyword>
<feature type="compositionally biased region" description="Polar residues" evidence="1">
    <location>
        <begin position="316"/>
        <end position="329"/>
    </location>
</feature>
<feature type="region of interest" description="Disordered" evidence="1">
    <location>
        <begin position="299"/>
        <end position="374"/>
    </location>
</feature>
<gene>
    <name evidence="4" type="ORF">NCTC9935_00726</name>
</gene>
<evidence type="ECO:0000256" key="3">
    <source>
        <dbReference type="SAM" id="SignalP"/>
    </source>
</evidence>
<dbReference type="InterPro" id="IPR022435">
    <property type="entry name" value="Surface-anchored_actinobac"/>
</dbReference>
<proteinExistence type="predicted"/>
<feature type="compositionally biased region" description="Low complexity" evidence="1">
    <location>
        <begin position="330"/>
        <end position="365"/>
    </location>
</feature>
<dbReference type="NCBIfam" id="NF038134">
    <property type="entry name" value="choice_anch_M"/>
    <property type="match status" value="2"/>
</dbReference>
<dbReference type="RefSeq" id="WP_111823283.1">
    <property type="nucleotide sequence ID" value="NZ_CBDERX010000045.1"/>
</dbReference>
<feature type="signal peptide" evidence="3">
    <location>
        <begin position="1"/>
        <end position="35"/>
    </location>
</feature>
<dbReference type="GeneID" id="93758193"/>
<evidence type="ECO:0000313" key="5">
    <source>
        <dbReference type="Proteomes" id="UP000250192"/>
    </source>
</evidence>
<feature type="chain" id="PRO_5016115550" evidence="3">
    <location>
        <begin position="36"/>
        <end position="667"/>
    </location>
</feature>
<keyword evidence="2" id="KW-1133">Transmembrane helix</keyword>
<dbReference type="STRING" id="1660.APY09_02575"/>
<keyword evidence="2" id="KW-0472">Membrane</keyword>
<protein>
    <submittedName>
        <fullName evidence="4">Putative ABC transporter-associated repeat protein</fullName>
    </submittedName>
</protein>
<evidence type="ECO:0000313" key="4">
    <source>
        <dbReference type="EMBL" id="SPT55229.1"/>
    </source>
</evidence>
<feature type="transmembrane region" description="Helical" evidence="2">
    <location>
        <begin position="635"/>
        <end position="657"/>
    </location>
</feature>
<dbReference type="AlphaFoldDB" id="A0A2X0U0H7"/>
<name>A0A2X0U0H7_9ACTO</name>
<organism evidence="4 5">
    <name type="scientific">Schaalia odontolytica</name>
    <dbReference type="NCBI Taxonomy" id="1660"/>
    <lineage>
        <taxon>Bacteria</taxon>
        <taxon>Bacillati</taxon>
        <taxon>Actinomycetota</taxon>
        <taxon>Actinomycetes</taxon>
        <taxon>Actinomycetales</taxon>
        <taxon>Actinomycetaceae</taxon>
        <taxon>Schaalia</taxon>
    </lineage>
</organism>
<accession>A0A2X0U0H7</accession>
<keyword evidence="3" id="KW-0732">Signal</keyword>
<dbReference type="NCBIfam" id="TIGR03773">
    <property type="entry name" value="anch_rpt_wall"/>
    <property type="match status" value="1"/>
</dbReference>
<reference evidence="4 5" key="1">
    <citation type="submission" date="2018-06" db="EMBL/GenBank/DDBJ databases">
        <authorList>
            <consortium name="Pathogen Informatics"/>
            <person name="Doyle S."/>
        </authorList>
    </citation>
    <scope>NUCLEOTIDE SEQUENCE [LARGE SCALE GENOMIC DNA]</scope>
    <source>
        <strain evidence="4 5">NCTC9935</strain>
    </source>
</reference>
<evidence type="ECO:0000256" key="1">
    <source>
        <dbReference type="SAM" id="MobiDB-lite"/>
    </source>
</evidence>
<feature type="region of interest" description="Disordered" evidence="1">
    <location>
        <begin position="39"/>
        <end position="77"/>
    </location>
</feature>